<keyword evidence="2" id="KW-1185">Reference proteome</keyword>
<evidence type="ECO:0000313" key="2">
    <source>
        <dbReference type="Proteomes" id="UP001322664"/>
    </source>
</evidence>
<proteinExistence type="predicted"/>
<reference evidence="1 2" key="1">
    <citation type="submission" date="2023-09" db="EMBL/GenBank/DDBJ databases">
        <authorList>
            <person name="Page C.A."/>
            <person name="Perez-Diaz I.M."/>
        </authorList>
    </citation>
    <scope>NUCLEOTIDE SEQUENCE [LARGE SCALE GENOMIC DNA]</scope>
    <source>
        <strain evidence="1 2">Ll15</strain>
    </source>
</reference>
<dbReference type="Proteomes" id="UP001322664">
    <property type="component" value="Chromosome"/>
</dbReference>
<evidence type="ECO:0000313" key="1">
    <source>
        <dbReference type="EMBL" id="WPK11242.1"/>
    </source>
</evidence>
<protein>
    <submittedName>
        <fullName evidence="1">Uncharacterized protein</fullName>
    </submittedName>
</protein>
<name>A0ABZ0RVE5_9BACI</name>
<organism evidence="1 2">
    <name type="scientific">Lysinibacillus louembei</name>
    <dbReference type="NCBI Taxonomy" id="1470088"/>
    <lineage>
        <taxon>Bacteria</taxon>
        <taxon>Bacillati</taxon>
        <taxon>Bacillota</taxon>
        <taxon>Bacilli</taxon>
        <taxon>Bacillales</taxon>
        <taxon>Bacillaceae</taxon>
        <taxon>Lysinibacillus</taxon>
    </lineage>
</organism>
<dbReference type="EMBL" id="CP137624">
    <property type="protein sequence ID" value="WPK11242.1"/>
    <property type="molecule type" value="Genomic_DNA"/>
</dbReference>
<gene>
    <name evidence="1" type="ORF">R6U77_15310</name>
</gene>
<sequence>MRIYTNLFDSLPIVYNQLNVISFQRDAHQLLFRKQLKEWSSKKEVEEGFCILSIIECDVTNKEVDFLEIFGGCLDLLDTKSLHQWIRYMFENNEELVELYRNLKTTIDNTFHGTVLSIDDIKIEFDVYDQIFDSLLKNMDITIMNDANFLTVLDYRKLLIKIWLQLKNNGKHKILVYHYPESDFSKVEWKKWLEFTNDLPITIICFTSSEVLIKELSLNQIHLIQENRARYELEDLQRELLHFNLQQEDLSIEQLTALIAYRDFRNELCLMDDRWVQFIKSQKY</sequence>
<accession>A0ABZ0RVE5</accession>
<dbReference type="RefSeq" id="WP_319836303.1">
    <property type="nucleotide sequence ID" value="NZ_CP137624.1"/>
</dbReference>